<protein>
    <submittedName>
        <fullName evidence="2">Uncharacterized protein</fullName>
    </submittedName>
</protein>
<feature type="compositionally biased region" description="Low complexity" evidence="1">
    <location>
        <begin position="118"/>
        <end position="127"/>
    </location>
</feature>
<name>A0A8T9C394_9HELO</name>
<feature type="region of interest" description="Disordered" evidence="1">
    <location>
        <begin position="37"/>
        <end position="162"/>
    </location>
</feature>
<evidence type="ECO:0000256" key="1">
    <source>
        <dbReference type="SAM" id="MobiDB-lite"/>
    </source>
</evidence>
<dbReference type="AlphaFoldDB" id="A0A8T9C394"/>
<comment type="caution">
    <text evidence="2">The sequence shown here is derived from an EMBL/GenBank/DDBJ whole genome shotgun (WGS) entry which is preliminary data.</text>
</comment>
<evidence type="ECO:0000313" key="2">
    <source>
        <dbReference type="EMBL" id="TVY67377.1"/>
    </source>
</evidence>
<dbReference type="Proteomes" id="UP000469558">
    <property type="component" value="Unassembled WGS sequence"/>
</dbReference>
<accession>A0A8T9C394</accession>
<dbReference type="OrthoDB" id="5366332at2759"/>
<organism evidence="2 3">
    <name type="scientific">Lachnellula suecica</name>
    <dbReference type="NCBI Taxonomy" id="602035"/>
    <lineage>
        <taxon>Eukaryota</taxon>
        <taxon>Fungi</taxon>
        <taxon>Dikarya</taxon>
        <taxon>Ascomycota</taxon>
        <taxon>Pezizomycotina</taxon>
        <taxon>Leotiomycetes</taxon>
        <taxon>Helotiales</taxon>
        <taxon>Lachnaceae</taxon>
        <taxon>Lachnellula</taxon>
    </lineage>
</organism>
<feature type="compositionally biased region" description="Low complexity" evidence="1">
    <location>
        <begin position="90"/>
        <end position="109"/>
    </location>
</feature>
<keyword evidence="3" id="KW-1185">Reference proteome</keyword>
<feature type="compositionally biased region" description="Low complexity" evidence="1">
    <location>
        <begin position="51"/>
        <end position="65"/>
    </location>
</feature>
<dbReference type="EMBL" id="QGMK01001590">
    <property type="protein sequence ID" value="TVY67377.1"/>
    <property type="molecule type" value="Genomic_DNA"/>
</dbReference>
<reference evidence="2 3" key="1">
    <citation type="submission" date="2018-05" db="EMBL/GenBank/DDBJ databases">
        <title>Genome sequencing and assembly of the regulated plant pathogen Lachnellula willkommii and related sister species for the development of diagnostic species identification markers.</title>
        <authorList>
            <person name="Giroux E."/>
            <person name="Bilodeau G."/>
        </authorList>
    </citation>
    <scope>NUCLEOTIDE SEQUENCE [LARGE SCALE GENOMIC DNA]</scope>
    <source>
        <strain evidence="2 3">CBS 268.59</strain>
    </source>
</reference>
<sequence length="300" mass="32982">MASPSKKTQHLQPLTTHFRNISFTSIASASDAATFHSAQGHSTQMELRPISSSTSTTLTRSVSPTKPLSSPVLESIKMNRQDSGFEDGNRSSVSSRRTSSSSNGRRSPVPSKPKRRTTGSSNNSSRPSTKRAARSTPSAIAHIRNSTSSSRRPNLHMRHTSPYSHTVHAPAYEFFQFPTLSDGQAEANSVATPAPPPATVQYWTSDSTRRLEYAAIDAASQGMRGFLIKLVPDCILPASSRRMRFHEADADSDVGSVRRYRLALPEDKETGETSGKCDERKPRPGLWRRMTTFGRRSRSC</sequence>
<gene>
    <name evidence="2" type="ORF">LSUE1_G010238</name>
</gene>
<evidence type="ECO:0000313" key="3">
    <source>
        <dbReference type="Proteomes" id="UP000469558"/>
    </source>
</evidence>
<feature type="region of interest" description="Disordered" evidence="1">
    <location>
        <begin position="264"/>
        <end position="286"/>
    </location>
</feature>
<proteinExistence type="predicted"/>
<feature type="compositionally biased region" description="Basic and acidic residues" evidence="1">
    <location>
        <begin position="264"/>
        <end position="282"/>
    </location>
</feature>